<protein>
    <recommendedName>
        <fullName evidence="4">Myb/SANT-like domain-containing protein</fullName>
    </recommendedName>
</protein>
<keyword evidence="3" id="KW-1185">Reference proteome</keyword>
<sequence>MSSFSQSIASSQNSLRTKRKWVPEEDVALVVCTVDLSNAKPNLESMIRTLKRDWTVVYDMISGKDNSVFGWDEHRHCNFPYYDQLTSIYAKDQAFRKDAQTTANIVEEIDVEDVAIVNNLEEGYNYHGCEDDVFLDEMDVSTIQSQPSKPNQDGSTSLKKKKKISDGSEQISASITNAAIFLGENIRTVDLELSRSIAFEKVIQESAKKLYPALCEIEGLTEDERYCTLSKITDHPTQMFIFFSLHSFVRLEWVRRFLFEH</sequence>
<feature type="compositionally biased region" description="Polar residues" evidence="1">
    <location>
        <begin position="142"/>
        <end position="157"/>
    </location>
</feature>
<dbReference type="EMBL" id="JABEZV010000003">
    <property type="protein sequence ID" value="MBA0707954.1"/>
    <property type="molecule type" value="Genomic_DNA"/>
</dbReference>
<dbReference type="PANTHER" id="PTHR48464:SF1">
    <property type="entry name" value="MYB_SANT-LIKE DOMAIN-CONTAINING PROTEIN"/>
    <property type="match status" value="1"/>
</dbReference>
<evidence type="ECO:0000256" key="1">
    <source>
        <dbReference type="SAM" id="MobiDB-lite"/>
    </source>
</evidence>
<organism evidence="2 3">
    <name type="scientific">Gossypium laxum</name>
    <dbReference type="NCBI Taxonomy" id="34288"/>
    <lineage>
        <taxon>Eukaryota</taxon>
        <taxon>Viridiplantae</taxon>
        <taxon>Streptophyta</taxon>
        <taxon>Embryophyta</taxon>
        <taxon>Tracheophyta</taxon>
        <taxon>Spermatophyta</taxon>
        <taxon>Magnoliopsida</taxon>
        <taxon>eudicotyledons</taxon>
        <taxon>Gunneridae</taxon>
        <taxon>Pentapetalae</taxon>
        <taxon>rosids</taxon>
        <taxon>malvids</taxon>
        <taxon>Malvales</taxon>
        <taxon>Malvaceae</taxon>
        <taxon>Malvoideae</taxon>
        <taxon>Gossypium</taxon>
    </lineage>
</organism>
<proteinExistence type="predicted"/>
<evidence type="ECO:0000313" key="3">
    <source>
        <dbReference type="Proteomes" id="UP000593574"/>
    </source>
</evidence>
<evidence type="ECO:0008006" key="4">
    <source>
        <dbReference type="Google" id="ProtNLM"/>
    </source>
</evidence>
<name>A0A7J8Z9F0_9ROSI</name>
<dbReference type="PANTHER" id="PTHR48464">
    <property type="match status" value="1"/>
</dbReference>
<dbReference type="Proteomes" id="UP000593574">
    <property type="component" value="Unassembled WGS sequence"/>
</dbReference>
<reference evidence="2 3" key="1">
    <citation type="journal article" date="2019" name="Genome Biol. Evol.">
        <title>Insights into the evolution of the New World diploid cottons (Gossypium, subgenus Houzingenia) based on genome sequencing.</title>
        <authorList>
            <person name="Grover C.E."/>
            <person name="Arick M.A. 2nd"/>
            <person name="Thrash A."/>
            <person name="Conover J.L."/>
            <person name="Sanders W.S."/>
            <person name="Peterson D.G."/>
            <person name="Frelichowski J.E."/>
            <person name="Scheffler J.A."/>
            <person name="Scheffler B.E."/>
            <person name="Wendel J.F."/>
        </authorList>
    </citation>
    <scope>NUCLEOTIDE SEQUENCE [LARGE SCALE GENOMIC DNA]</scope>
    <source>
        <strain evidence="2">4</strain>
        <tissue evidence="2">Leaf</tissue>
    </source>
</reference>
<evidence type="ECO:0000313" key="2">
    <source>
        <dbReference type="EMBL" id="MBA0707954.1"/>
    </source>
</evidence>
<gene>
    <name evidence="2" type="ORF">Golax_019957</name>
</gene>
<feature type="region of interest" description="Disordered" evidence="1">
    <location>
        <begin position="142"/>
        <end position="163"/>
    </location>
</feature>
<accession>A0A7J8Z9F0</accession>
<dbReference type="AlphaFoldDB" id="A0A7J8Z9F0"/>
<comment type="caution">
    <text evidence="2">The sequence shown here is derived from an EMBL/GenBank/DDBJ whole genome shotgun (WGS) entry which is preliminary data.</text>
</comment>